<evidence type="ECO:0000313" key="1">
    <source>
        <dbReference type="EMBL" id="RHA80238.1"/>
    </source>
</evidence>
<dbReference type="EMBL" id="QSFV01000018">
    <property type="protein sequence ID" value="RHA80238.1"/>
    <property type="molecule type" value="Genomic_DNA"/>
</dbReference>
<dbReference type="AlphaFoldDB" id="A0A413T6M6"/>
<dbReference type="Proteomes" id="UP000285740">
    <property type="component" value="Unassembled WGS sequence"/>
</dbReference>
<organism evidence="1 2">
    <name type="scientific">Eubacterium ventriosum</name>
    <dbReference type="NCBI Taxonomy" id="39496"/>
    <lineage>
        <taxon>Bacteria</taxon>
        <taxon>Bacillati</taxon>
        <taxon>Bacillota</taxon>
        <taxon>Clostridia</taxon>
        <taxon>Eubacteriales</taxon>
        <taxon>Eubacteriaceae</taxon>
        <taxon>Eubacterium</taxon>
    </lineage>
</organism>
<accession>A0A413T6M6</accession>
<proteinExistence type="predicted"/>
<sequence length="76" mass="8992">MWQTRYFYHFVPPPIVRQKTKLAYGSNSCFLPYAMLAKFQKVAYCLPPKKFSTLHKMNNKKELIHITRGIPLFTLV</sequence>
<reference evidence="1 2" key="1">
    <citation type="submission" date="2018-08" db="EMBL/GenBank/DDBJ databases">
        <title>A genome reference for cultivated species of the human gut microbiota.</title>
        <authorList>
            <person name="Zou Y."/>
            <person name="Xue W."/>
            <person name="Luo G."/>
        </authorList>
    </citation>
    <scope>NUCLEOTIDE SEQUENCE [LARGE SCALE GENOMIC DNA]</scope>
    <source>
        <strain evidence="1 2">AM42-30</strain>
    </source>
</reference>
<evidence type="ECO:0000313" key="2">
    <source>
        <dbReference type="Proteomes" id="UP000285740"/>
    </source>
</evidence>
<protein>
    <submittedName>
        <fullName evidence="1">Uncharacterized protein</fullName>
    </submittedName>
</protein>
<comment type="caution">
    <text evidence="1">The sequence shown here is derived from an EMBL/GenBank/DDBJ whole genome shotgun (WGS) entry which is preliminary data.</text>
</comment>
<gene>
    <name evidence="1" type="ORF">DW918_06600</name>
</gene>
<name>A0A413T6M6_9FIRM</name>